<keyword evidence="2" id="KW-1185">Reference proteome</keyword>
<dbReference type="GO" id="GO:0034237">
    <property type="term" value="F:protein kinase A regulatory subunit binding"/>
    <property type="evidence" value="ECO:0007669"/>
    <property type="project" value="TreeGrafter"/>
</dbReference>
<dbReference type="GO" id="GO:0005952">
    <property type="term" value="C:cAMP-dependent protein kinase complex"/>
    <property type="evidence" value="ECO:0007669"/>
    <property type="project" value="TreeGrafter"/>
</dbReference>
<dbReference type="PANTHER" id="PTHR35075">
    <property type="entry name" value="A-KINASE ANCHOR PROTEIN 14"/>
    <property type="match status" value="1"/>
</dbReference>
<organism evidence="1 2">
    <name type="scientific">Phaedon cochleariae</name>
    <name type="common">Mustard beetle</name>
    <dbReference type="NCBI Taxonomy" id="80249"/>
    <lineage>
        <taxon>Eukaryota</taxon>
        <taxon>Metazoa</taxon>
        <taxon>Ecdysozoa</taxon>
        <taxon>Arthropoda</taxon>
        <taxon>Hexapoda</taxon>
        <taxon>Insecta</taxon>
        <taxon>Pterygota</taxon>
        <taxon>Neoptera</taxon>
        <taxon>Endopterygota</taxon>
        <taxon>Coleoptera</taxon>
        <taxon>Polyphaga</taxon>
        <taxon>Cucujiformia</taxon>
        <taxon>Chrysomeloidea</taxon>
        <taxon>Chrysomelidae</taxon>
        <taxon>Chrysomelinae</taxon>
        <taxon>Chrysomelini</taxon>
        <taxon>Phaedon</taxon>
    </lineage>
</organism>
<evidence type="ECO:0000313" key="2">
    <source>
        <dbReference type="Proteomes" id="UP001153737"/>
    </source>
</evidence>
<protein>
    <submittedName>
        <fullName evidence="1">Uncharacterized protein</fullName>
    </submittedName>
</protein>
<dbReference type="InterPro" id="IPR053084">
    <property type="entry name" value="AKAP"/>
</dbReference>
<dbReference type="OrthoDB" id="2148342at2759"/>
<evidence type="ECO:0000313" key="1">
    <source>
        <dbReference type="EMBL" id="CAG9820791.1"/>
    </source>
</evidence>
<dbReference type="AlphaFoldDB" id="A0A9N9SIF8"/>
<dbReference type="Pfam" id="PF14469">
    <property type="entry name" value="AKAP28"/>
    <property type="match status" value="1"/>
</dbReference>
<dbReference type="Proteomes" id="UP001153737">
    <property type="component" value="Chromosome 4"/>
</dbReference>
<gene>
    <name evidence="1" type="ORF">PHAECO_LOCUS8760</name>
</gene>
<dbReference type="InterPro" id="IPR025663">
    <property type="entry name" value="AKAP_28"/>
</dbReference>
<reference evidence="1" key="2">
    <citation type="submission" date="2022-10" db="EMBL/GenBank/DDBJ databases">
        <authorList>
            <consortium name="ENA_rothamsted_submissions"/>
            <consortium name="culmorum"/>
            <person name="King R."/>
        </authorList>
    </citation>
    <scope>NUCLEOTIDE SEQUENCE</scope>
</reference>
<dbReference type="EMBL" id="OU896710">
    <property type="protein sequence ID" value="CAG9820791.1"/>
    <property type="molecule type" value="Genomic_DNA"/>
</dbReference>
<reference evidence="1" key="1">
    <citation type="submission" date="2022-01" db="EMBL/GenBank/DDBJ databases">
        <authorList>
            <person name="King R."/>
        </authorList>
    </citation>
    <scope>NUCLEOTIDE SEQUENCE</scope>
</reference>
<name>A0A9N9SIF8_PHACE</name>
<sequence length="175" mass="19970">MFEFSSDSSLDGTQNRYSKCLEFLNVTLFAENFVDSVIEEATNTIQSEWTYEAQRVSNVSASVDRESVYTYNYIDPAKPEFTTWPTIGNFTIELGAKKINEYLSSFPVDEEWLYAIYYLSTIYEDVSDLHEYEAKWSLPTASYPIAQSTASVFFTIEVSRILPKDCLVKASTPVS</sequence>
<proteinExistence type="predicted"/>
<accession>A0A9N9SIF8</accession>
<dbReference type="PANTHER" id="PTHR35075:SF1">
    <property type="entry name" value="A-KINASE ANCHOR PROTEIN 14"/>
    <property type="match status" value="1"/>
</dbReference>